<dbReference type="SUPFAM" id="SSF55874">
    <property type="entry name" value="ATPase domain of HSP90 chaperone/DNA topoisomerase II/histidine kinase"/>
    <property type="match status" value="1"/>
</dbReference>
<dbReference type="GO" id="GO:0016020">
    <property type="term" value="C:membrane"/>
    <property type="evidence" value="ECO:0007669"/>
    <property type="project" value="UniProtKB-SubCell"/>
</dbReference>
<dbReference type="SMART" id="SM00304">
    <property type="entry name" value="HAMP"/>
    <property type="match status" value="2"/>
</dbReference>
<evidence type="ECO:0000256" key="1">
    <source>
        <dbReference type="ARBA" id="ARBA00000085"/>
    </source>
</evidence>
<evidence type="ECO:0000313" key="13">
    <source>
        <dbReference type="EMBL" id="QBB72050.1"/>
    </source>
</evidence>
<dbReference type="SUPFAM" id="SSF47384">
    <property type="entry name" value="Homodimeric domain of signal transducing histidine kinase"/>
    <property type="match status" value="1"/>
</dbReference>
<keyword evidence="8 10" id="KW-1133">Transmembrane helix</keyword>
<dbReference type="SMART" id="SM00388">
    <property type="entry name" value="HisKA"/>
    <property type="match status" value="1"/>
</dbReference>
<dbReference type="CDD" id="cd00082">
    <property type="entry name" value="HisKA"/>
    <property type="match status" value="1"/>
</dbReference>
<keyword evidence="10" id="KW-0472">Membrane</keyword>
<evidence type="ECO:0000259" key="12">
    <source>
        <dbReference type="PROSITE" id="PS50885"/>
    </source>
</evidence>
<evidence type="ECO:0000256" key="5">
    <source>
        <dbReference type="ARBA" id="ARBA00022679"/>
    </source>
</evidence>
<keyword evidence="7" id="KW-0418">Kinase</keyword>
<accession>A0A411HNJ0</accession>
<dbReference type="InterPro" id="IPR003661">
    <property type="entry name" value="HisK_dim/P_dom"/>
</dbReference>
<evidence type="ECO:0000259" key="11">
    <source>
        <dbReference type="PROSITE" id="PS50109"/>
    </source>
</evidence>
<keyword evidence="6 10" id="KW-0812">Transmembrane</keyword>
<evidence type="ECO:0000256" key="6">
    <source>
        <dbReference type="ARBA" id="ARBA00022692"/>
    </source>
</evidence>
<evidence type="ECO:0000256" key="8">
    <source>
        <dbReference type="ARBA" id="ARBA00022989"/>
    </source>
</evidence>
<name>A0A411HNJ0_9GAMM</name>
<feature type="domain" description="HAMP" evidence="12">
    <location>
        <begin position="393"/>
        <end position="448"/>
    </location>
</feature>
<dbReference type="SMART" id="SM00387">
    <property type="entry name" value="HATPase_c"/>
    <property type="match status" value="1"/>
</dbReference>
<dbReference type="SUPFAM" id="SSF49344">
    <property type="entry name" value="CBD9-like"/>
    <property type="match status" value="1"/>
</dbReference>
<dbReference type="InterPro" id="IPR005467">
    <property type="entry name" value="His_kinase_dom"/>
</dbReference>
<dbReference type="Pfam" id="PF00672">
    <property type="entry name" value="HAMP"/>
    <property type="match status" value="1"/>
</dbReference>
<dbReference type="InterPro" id="IPR003660">
    <property type="entry name" value="HAMP_dom"/>
</dbReference>
<reference evidence="13 14" key="1">
    <citation type="submission" date="2019-01" db="EMBL/GenBank/DDBJ databases">
        <title>Pseudolysobacter antarctica gen. nov., sp. nov., isolated from Fildes Peninsula, Antarctica.</title>
        <authorList>
            <person name="Wei Z."/>
            <person name="Peng F."/>
        </authorList>
    </citation>
    <scope>NUCLEOTIDE SEQUENCE [LARGE SCALE GENOMIC DNA]</scope>
    <source>
        <strain evidence="13 14">AQ6-296</strain>
    </source>
</reference>
<dbReference type="CDD" id="cd06225">
    <property type="entry name" value="HAMP"/>
    <property type="match status" value="1"/>
</dbReference>
<dbReference type="AlphaFoldDB" id="A0A411HNJ0"/>
<dbReference type="PROSITE" id="PS50885">
    <property type="entry name" value="HAMP"/>
    <property type="match status" value="1"/>
</dbReference>
<evidence type="ECO:0000313" key="14">
    <source>
        <dbReference type="Proteomes" id="UP000291562"/>
    </source>
</evidence>
<evidence type="ECO:0000256" key="4">
    <source>
        <dbReference type="ARBA" id="ARBA00022553"/>
    </source>
</evidence>
<dbReference type="PANTHER" id="PTHR45436:SF5">
    <property type="entry name" value="SENSOR HISTIDINE KINASE TRCS"/>
    <property type="match status" value="1"/>
</dbReference>
<organism evidence="13 14">
    <name type="scientific">Pseudolysobacter antarcticus</name>
    <dbReference type="NCBI Taxonomy" id="2511995"/>
    <lineage>
        <taxon>Bacteria</taxon>
        <taxon>Pseudomonadati</taxon>
        <taxon>Pseudomonadota</taxon>
        <taxon>Gammaproteobacteria</taxon>
        <taxon>Lysobacterales</taxon>
        <taxon>Rhodanobacteraceae</taxon>
        <taxon>Pseudolysobacter</taxon>
    </lineage>
</organism>
<dbReference type="Gene3D" id="3.30.565.10">
    <property type="entry name" value="Histidine kinase-like ATPase, C-terminal domain"/>
    <property type="match status" value="1"/>
</dbReference>
<dbReference type="OrthoDB" id="6735159at2"/>
<dbReference type="InterPro" id="IPR003594">
    <property type="entry name" value="HATPase_dom"/>
</dbReference>
<evidence type="ECO:0000256" key="9">
    <source>
        <dbReference type="ARBA" id="ARBA00023012"/>
    </source>
</evidence>
<keyword evidence="4" id="KW-0597">Phosphoprotein</keyword>
<dbReference type="RefSeq" id="WP_129835646.1">
    <property type="nucleotide sequence ID" value="NZ_CP035704.1"/>
</dbReference>
<dbReference type="InterPro" id="IPR036097">
    <property type="entry name" value="HisK_dim/P_sf"/>
</dbReference>
<gene>
    <name evidence="13" type="ORF">ELE36_17695</name>
</gene>
<comment type="subcellular location">
    <subcellularLocation>
        <location evidence="2">Membrane</location>
    </subcellularLocation>
</comment>
<dbReference type="InterPro" id="IPR050428">
    <property type="entry name" value="TCS_sensor_his_kinase"/>
</dbReference>
<feature type="domain" description="Histidine kinase" evidence="11">
    <location>
        <begin position="456"/>
        <end position="675"/>
    </location>
</feature>
<proteinExistence type="predicted"/>
<protein>
    <recommendedName>
        <fullName evidence="3">histidine kinase</fullName>
        <ecNumber evidence="3">2.7.13.3</ecNumber>
    </recommendedName>
</protein>
<keyword evidence="9" id="KW-0902">Two-component regulatory system</keyword>
<dbReference type="EMBL" id="CP035704">
    <property type="protein sequence ID" value="QBB72050.1"/>
    <property type="molecule type" value="Genomic_DNA"/>
</dbReference>
<dbReference type="KEGG" id="xbc:ELE36_17695"/>
<dbReference type="Gene3D" id="6.10.340.10">
    <property type="match status" value="1"/>
</dbReference>
<dbReference type="EC" id="2.7.13.3" evidence="3"/>
<dbReference type="PANTHER" id="PTHR45436">
    <property type="entry name" value="SENSOR HISTIDINE KINASE YKOH"/>
    <property type="match status" value="1"/>
</dbReference>
<evidence type="ECO:0000256" key="10">
    <source>
        <dbReference type="SAM" id="Phobius"/>
    </source>
</evidence>
<dbReference type="Gene3D" id="1.10.287.130">
    <property type="match status" value="1"/>
</dbReference>
<dbReference type="Gene3D" id="2.60.40.1190">
    <property type="match status" value="1"/>
</dbReference>
<dbReference type="GO" id="GO:0000155">
    <property type="term" value="F:phosphorelay sensor kinase activity"/>
    <property type="evidence" value="ECO:0007669"/>
    <property type="project" value="InterPro"/>
</dbReference>
<dbReference type="Pfam" id="PF02518">
    <property type="entry name" value="HATPase_c"/>
    <property type="match status" value="1"/>
</dbReference>
<evidence type="ECO:0000256" key="2">
    <source>
        <dbReference type="ARBA" id="ARBA00004370"/>
    </source>
</evidence>
<sequence>MSLRYKLLLIALSTLALPLAGWLFVRQMEELLRHGQEQALTASAQALARSLVASKIALPQGQGLYVHPLTTRITLDGYADDWKLLLPYAQNLGPIDDAQKLRVVFASDRDWLYLLAEVHDATRIRVDSHDTSAASSDHLNLSMARGESTRSYLLASAAPGSFEAAVTDGVEGSVLPKVLSGEWQEDGAGYRIEMRMPLSQAPDRIALSVFDAAGRGDVAVASADPQDAELHPLLRYSRARADDLALYAPQDVRVRLLSNDGWVLAKSGELAPANTESSRRRWFESLIYRGLLAPGLTAAQDFAFGLPRLNATEVWQALSGVAATAWHPSEREGSVVLAAAVPLRVQGEIRGALLLEQSGDALPILTNRALLGLMGASLLALLVAGGVLFLFASVLSLRIRRLRDAAERAVRTSGRLDGRLPLSDARDELGDLSRSFGKLLDEVAAYTDYLRTLASKLSHELNTPLAIVKSSLDNLDHQSLTPAARTYIGRARDGAERLGAIVRAMREASRLERAIAMSDGEDFDLAAVLRGCVEAYRPLAGTREFSCDLPDAPLTLHGAPEMIAQALDKLFDNALSFTPENGWIRVTLCALDDGAVITMANQGPLLPPAMQEHLFESLVSVREQGSARGSGNAPHLGLGLSVVRLVAELHRGTASASNLTDGSGVEFRITLHSLARRRLSDPS</sequence>
<feature type="transmembrane region" description="Helical" evidence="10">
    <location>
        <begin position="370"/>
        <end position="395"/>
    </location>
</feature>
<comment type="catalytic activity">
    <reaction evidence="1">
        <text>ATP + protein L-histidine = ADP + protein N-phospho-L-histidine.</text>
        <dbReference type="EC" id="2.7.13.3"/>
    </reaction>
</comment>
<dbReference type="InterPro" id="IPR036890">
    <property type="entry name" value="HATPase_C_sf"/>
</dbReference>
<dbReference type="Proteomes" id="UP000291562">
    <property type="component" value="Chromosome"/>
</dbReference>
<dbReference type="PROSITE" id="PS50109">
    <property type="entry name" value="HIS_KIN"/>
    <property type="match status" value="1"/>
</dbReference>
<dbReference type="Pfam" id="PF00512">
    <property type="entry name" value="HisKA"/>
    <property type="match status" value="1"/>
</dbReference>
<keyword evidence="5" id="KW-0808">Transferase</keyword>
<evidence type="ECO:0000256" key="3">
    <source>
        <dbReference type="ARBA" id="ARBA00012438"/>
    </source>
</evidence>
<keyword evidence="14" id="KW-1185">Reference proteome</keyword>
<evidence type="ECO:0000256" key="7">
    <source>
        <dbReference type="ARBA" id="ARBA00022777"/>
    </source>
</evidence>